<dbReference type="AlphaFoldDB" id="A0A455VIB8"/>
<evidence type="ECO:0000313" key="2">
    <source>
        <dbReference type="Proteomes" id="UP000324392"/>
    </source>
</evidence>
<dbReference type="Proteomes" id="UP000324392">
    <property type="component" value="Chromosome"/>
</dbReference>
<dbReference type="EMBL" id="AP019531">
    <property type="protein sequence ID" value="BBI92244.1"/>
    <property type="molecule type" value="Genomic_DNA"/>
</dbReference>
<evidence type="ECO:0000313" key="1">
    <source>
        <dbReference type="EMBL" id="BBI92244.1"/>
    </source>
</evidence>
<name>A0A455VIB8_9GAMM</name>
<accession>A0A455VIB8</accession>
<dbReference type="RefSeq" id="WP_006708884.1">
    <property type="nucleotide sequence ID" value="NZ_AP019531.1"/>
</dbReference>
<protein>
    <submittedName>
        <fullName evidence="1">Uncharacterized protein</fullName>
    </submittedName>
</protein>
<dbReference type="GeneID" id="93735306"/>
<reference evidence="1 2" key="1">
    <citation type="submission" date="2019-03" db="EMBL/GenBank/DDBJ databases">
        <title>The genome sequence of Candidatus Serratia symbiotica strain IS.</title>
        <authorList>
            <person name="Nikoh N."/>
            <person name="Koga R."/>
            <person name="Oshima K."/>
            <person name="Hattori M."/>
            <person name="Fukatsu T."/>
        </authorList>
    </citation>
    <scope>NUCLEOTIDE SEQUENCE [LARGE SCALE GENOMIC DNA]</scope>
    <source>
        <strain evidence="1 2">IS</strain>
    </source>
</reference>
<organism evidence="1 2">
    <name type="scientific">Serratia symbiotica</name>
    <dbReference type="NCBI Taxonomy" id="138074"/>
    <lineage>
        <taxon>Bacteria</taxon>
        <taxon>Pseudomonadati</taxon>
        <taxon>Pseudomonadota</taxon>
        <taxon>Gammaproteobacteria</taxon>
        <taxon>Enterobacterales</taxon>
        <taxon>Yersiniaceae</taxon>
        <taxon>Serratia</taxon>
    </lineage>
</organism>
<proteinExistence type="predicted"/>
<gene>
    <name evidence="1" type="ORF">SSYIS1_18810</name>
</gene>
<sequence>MPDCEAVTILCSASDQANAQQLAVPVVLNACIALPHDVKAGNWSKNTTCGCYSNAIIAIKTPDSAP</sequence>